<evidence type="ECO:0000313" key="3">
    <source>
        <dbReference type="Proteomes" id="UP000325315"/>
    </source>
</evidence>
<protein>
    <submittedName>
        <fullName evidence="2">Gag protease polyprotein-like protein</fullName>
    </submittedName>
</protein>
<keyword evidence="2" id="KW-0378">Hydrolase</keyword>
<accession>A0A5B6WJW0</accession>
<dbReference type="PANTHER" id="PTHR15503">
    <property type="entry name" value="LDOC1 RELATED"/>
    <property type="match status" value="1"/>
</dbReference>
<dbReference type="GO" id="GO:0006508">
    <property type="term" value="P:proteolysis"/>
    <property type="evidence" value="ECO:0007669"/>
    <property type="project" value="UniProtKB-KW"/>
</dbReference>
<evidence type="ECO:0000256" key="1">
    <source>
        <dbReference type="SAM" id="MobiDB-lite"/>
    </source>
</evidence>
<dbReference type="CDD" id="cd00303">
    <property type="entry name" value="retropepsin_like"/>
    <property type="match status" value="1"/>
</dbReference>
<name>A0A5B6WJW0_9ROSI</name>
<organism evidence="2 3">
    <name type="scientific">Gossypium australe</name>
    <dbReference type="NCBI Taxonomy" id="47621"/>
    <lineage>
        <taxon>Eukaryota</taxon>
        <taxon>Viridiplantae</taxon>
        <taxon>Streptophyta</taxon>
        <taxon>Embryophyta</taxon>
        <taxon>Tracheophyta</taxon>
        <taxon>Spermatophyta</taxon>
        <taxon>Magnoliopsida</taxon>
        <taxon>eudicotyledons</taxon>
        <taxon>Gunneridae</taxon>
        <taxon>Pentapetalae</taxon>
        <taxon>rosids</taxon>
        <taxon>malvids</taxon>
        <taxon>Malvales</taxon>
        <taxon>Malvaceae</taxon>
        <taxon>Malvoideae</taxon>
        <taxon>Gossypium</taxon>
    </lineage>
</organism>
<dbReference type="Pfam" id="PF08284">
    <property type="entry name" value="RVP_2"/>
    <property type="match status" value="1"/>
</dbReference>
<feature type="region of interest" description="Disordered" evidence="1">
    <location>
        <begin position="1"/>
        <end position="60"/>
    </location>
</feature>
<dbReference type="InterPro" id="IPR032567">
    <property type="entry name" value="RTL1-rel"/>
</dbReference>
<keyword evidence="2" id="KW-0645">Protease</keyword>
<sequence>MSAPSGFFGRDKGKQARSRPQATSEASNIRSGNTPSRGRPSKNNRNARIGRSGTKDSTVRPEAWEPVRAYAIRAREDASTPDVIVGTFSLNDVNVYALIDLRSTHSYICTALVIDNKIPVESIEFVVKVTNLLGQFVLVEKVCRNCPLKIRDCNFPADLMLLQFDEFDVILGMGWLTLHDTFVNFRQKQIELKCQNGETVRVVSDRFNIATNITFALSVQKSIQKGCEVYLAYILDTRASKSKLELVSTVCDFVDVFSEELLGLSPVREVEFAIELILRTSPISIASYRTTLAKLKELKA</sequence>
<comment type="caution">
    <text evidence="2">The sequence shown here is derived from an EMBL/GenBank/DDBJ whole genome shotgun (WGS) entry which is preliminary data.</text>
</comment>
<dbReference type="PANTHER" id="PTHR15503:SF45">
    <property type="entry name" value="RNA-DIRECTED DNA POLYMERASE HOMOLOG"/>
    <property type="match status" value="1"/>
</dbReference>
<dbReference type="AlphaFoldDB" id="A0A5B6WJW0"/>
<gene>
    <name evidence="2" type="ORF">EPI10_021515</name>
</gene>
<dbReference type="Gene3D" id="2.40.70.10">
    <property type="entry name" value="Acid Proteases"/>
    <property type="match status" value="1"/>
</dbReference>
<dbReference type="InterPro" id="IPR021109">
    <property type="entry name" value="Peptidase_aspartic_dom_sf"/>
</dbReference>
<evidence type="ECO:0000313" key="2">
    <source>
        <dbReference type="EMBL" id="KAA3481122.1"/>
    </source>
</evidence>
<dbReference type="GO" id="GO:0008233">
    <property type="term" value="F:peptidase activity"/>
    <property type="evidence" value="ECO:0007669"/>
    <property type="project" value="UniProtKB-KW"/>
</dbReference>
<feature type="compositionally biased region" description="Polar residues" evidence="1">
    <location>
        <begin position="18"/>
        <end position="46"/>
    </location>
</feature>
<dbReference type="OrthoDB" id="786726at2759"/>
<dbReference type="SUPFAM" id="SSF50630">
    <property type="entry name" value="Acid proteases"/>
    <property type="match status" value="1"/>
</dbReference>
<dbReference type="EMBL" id="SMMG02000003">
    <property type="protein sequence ID" value="KAA3481122.1"/>
    <property type="molecule type" value="Genomic_DNA"/>
</dbReference>
<dbReference type="Proteomes" id="UP000325315">
    <property type="component" value="Unassembled WGS sequence"/>
</dbReference>
<reference evidence="3" key="1">
    <citation type="journal article" date="2019" name="Plant Biotechnol. J.">
        <title>Genome sequencing of the Australian wild diploid species Gossypium australe highlights disease resistance and delayed gland morphogenesis.</title>
        <authorList>
            <person name="Cai Y."/>
            <person name="Cai X."/>
            <person name="Wang Q."/>
            <person name="Wang P."/>
            <person name="Zhang Y."/>
            <person name="Cai C."/>
            <person name="Xu Y."/>
            <person name="Wang K."/>
            <person name="Zhou Z."/>
            <person name="Wang C."/>
            <person name="Geng S."/>
            <person name="Li B."/>
            <person name="Dong Q."/>
            <person name="Hou Y."/>
            <person name="Wang H."/>
            <person name="Ai P."/>
            <person name="Liu Z."/>
            <person name="Yi F."/>
            <person name="Sun M."/>
            <person name="An G."/>
            <person name="Cheng J."/>
            <person name="Zhang Y."/>
            <person name="Shi Q."/>
            <person name="Xie Y."/>
            <person name="Shi X."/>
            <person name="Chang Y."/>
            <person name="Huang F."/>
            <person name="Chen Y."/>
            <person name="Hong S."/>
            <person name="Mi L."/>
            <person name="Sun Q."/>
            <person name="Zhang L."/>
            <person name="Zhou B."/>
            <person name="Peng R."/>
            <person name="Zhang X."/>
            <person name="Liu F."/>
        </authorList>
    </citation>
    <scope>NUCLEOTIDE SEQUENCE [LARGE SCALE GENOMIC DNA]</scope>
    <source>
        <strain evidence="3">cv. PA1801</strain>
    </source>
</reference>
<proteinExistence type="predicted"/>
<keyword evidence="3" id="KW-1185">Reference proteome</keyword>